<dbReference type="AlphaFoldDB" id="A0A2B7WEI0"/>
<protein>
    <submittedName>
        <fullName evidence="2">Uncharacterized protein</fullName>
    </submittedName>
</protein>
<dbReference type="OrthoDB" id="4200202at2759"/>
<feature type="compositionally biased region" description="Polar residues" evidence="1">
    <location>
        <begin position="1"/>
        <end position="20"/>
    </location>
</feature>
<proteinExistence type="predicted"/>
<keyword evidence="3" id="KW-1185">Reference proteome</keyword>
<feature type="region of interest" description="Disordered" evidence="1">
    <location>
        <begin position="1"/>
        <end position="23"/>
    </location>
</feature>
<sequence>MAASQSAQTQVSPMPQNSDPITYLPLPDSLHAAVEEAISETFNIVESHSEPFASNFSLPDNERVTLVVKKAVEAYEKEKKLSQVSVLSSQGAVFKGTWKSGEKNDTLIVPLTVGHIKVTARDADGKETKLDWHWKNAVFVPRHTLFTIEGGHKIGAVIIQFKR</sequence>
<evidence type="ECO:0000313" key="2">
    <source>
        <dbReference type="EMBL" id="PGG95065.1"/>
    </source>
</evidence>
<evidence type="ECO:0000313" key="3">
    <source>
        <dbReference type="Proteomes" id="UP000223968"/>
    </source>
</evidence>
<dbReference type="EMBL" id="PDNB01000422">
    <property type="protein sequence ID" value="PGG95065.1"/>
    <property type="molecule type" value="Genomic_DNA"/>
</dbReference>
<dbReference type="Proteomes" id="UP000223968">
    <property type="component" value="Unassembled WGS sequence"/>
</dbReference>
<gene>
    <name evidence="2" type="ORF">AJ79_10290</name>
</gene>
<evidence type="ECO:0000256" key="1">
    <source>
        <dbReference type="SAM" id="MobiDB-lite"/>
    </source>
</evidence>
<reference evidence="2 3" key="1">
    <citation type="submission" date="2017-10" db="EMBL/GenBank/DDBJ databases">
        <title>Comparative genomics in systemic dimorphic fungi from Ajellomycetaceae.</title>
        <authorList>
            <person name="Munoz J.F."/>
            <person name="Mcewen J.G."/>
            <person name="Clay O.K."/>
            <person name="Cuomo C.A."/>
        </authorList>
    </citation>
    <scope>NUCLEOTIDE SEQUENCE [LARGE SCALE GENOMIC DNA]</scope>
    <source>
        <strain evidence="2 3">UAMH5409</strain>
    </source>
</reference>
<name>A0A2B7WEI0_9EURO</name>
<accession>A0A2B7WEI0</accession>
<comment type="caution">
    <text evidence="2">The sequence shown here is derived from an EMBL/GenBank/DDBJ whole genome shotgun (WGS) entry which is preliminary data.</text>
</comment>
<organism evidence="2 3">
    <name type="scientific">Helicocarpus griseus UAMH5409</name>
    <dbReference type="NCBI Taxonomy" id="1447875"/>
    <lineage>
        <taxon>Eukaryota</taxon>
        <taxon>Fungi</taxon>
        <taxon>Dikarya</taxon>
        <taxon>Ascomycota</taxon>
        <taxon>Pezizomycotina</taxon>
        <taxon>Eurotiomycetes</taxon>
        <taxon>Eurotiomycetidae</taxon>
        <taxon>Onygenales</taxon>
        <taxon>Ajellomycetaceae</taxon>
        <taxon>Helicocarpus</taxon>
    </lineage>
</organism>